<sequence length="55" mass="6281">DLNFGTHPLPQQFLIEEYKVVKSKGPYAEVLTGEDGLKLELVESSQFSMQLNKRK</sequence>
<dbReference type="AlphaFoldDB" id="A0AAE0RMQ1"/>
<protein>
    <submittedName>
        <fullName evidence="1">Uncharacterized protein</fullName>
    </submittedName>
</protein>
<accession>A0AAE0RMQ1</accession>
<keyword evidence="2" id="KW-1185">Reference proteome</keyword>
<dbReference type="EMBL" id="JAEAOA010001156">
    <property type="protein sequence ID" value="KAK3576368.1"/>
    <property type="molecule type" value="Genomic_DNA"/>
</dbReference>
<name>A0AAE0RMQ1_9BIVA</name>
<organism evidence="1 2">
    <name type="scientific">Potamilus streckersoni</name>
    <dbReference type="NCBI Taxonomy" id="2493646"/>
    <lineage>
        <taxon>Eukaryota</taxon>
        <taxon>Metazoa</taxon>
        <taxon>Spiralia</taxon>
        <taxon>Lophotrochozoa</taxon>
        <taxon>Mollusca</taxon>
        <taxon>Bivalvia</taxon>
        <taxon>Autobranchia</taxon>
        <taxon>Heteroconchia</taxon>
        <taxon>Palaeoheterodonta</taxon>
        <taxon>Unionida</taxon>
        <taxon>Unionoidea</taxon>
        <taxon>Unionidae</taxon>
        <taxon>Ambleminae</taxon>
        <taxon>Lampsilini</taxon>
        <taxon>Potamilus</taxon>
    </lineage>
</organism>
<proteinExistence type="predicted"/>
<evidence type="ECO:0000313" key="1">
    <source>
        <dbReference type="EMBL" id="KAK3576368.1"/>
    </source>
</evidence>
<reference evidence="1" key="1">
    <citation type="journal article" date="2021" name="Genome Biol. Evol.">
        <title>A High-Quality Reference Genome for a Parasitic Bivalve with Doubly Uniparental Inheritance (Bivalvia: Unionida).</title>
        <authorList>
            <person name="Smith C.H."/>
        </authorList>
    </citation>
    <scope>NUCLEOTIDE SEQUENCE</scope>
    <source>
        <strain evidence="1">CHS0354</strain>
    </source>
</reference>
<reference evidence="1" key="3">
    <citation type="submission" date="2023-05" db="EMBL/GenBank/DDBJ databases">
        <authorList>
            <person name="Smith C.H."/>
        </authorList>
    </citation>
    <scope>NUCLEOTIDE SEQUENCE</scope>
    <source>
        <strain evidence="1">CHS0354</strain>
        <tissue evidence="1">Mantle</tissue>
    </source>
</reference>
<gene>
    <name evidence="1" type="ORF">CHS0354_018916</name>
</gene>
<evidence type="ECO:0000313" key="2">
    <source>
        <dbReference type="Proteomes" id="UP001195483"/>
    </source>
</evidence>
<feature type="non-terminal residue" evidence="1">
    <location>
        <position position="1"/>
    </location>
</feature>
<comment type="caution">
    <text evidence="1">The sequence shown here is derived from an EMBL/GenBank/DDBJ whole genome shotgun (WGS) entry which is preliminary data.</text>
</comment>
<dbReference type="Proteomes" id="UP001195483">
    <property type="component" value="Unassembled WGS sequence"/>
</dbReference>
<reference evidence="1" key="2">
    <citation type="journal article" date="2021" name="Genome Biol. Evol.">
        <title>Developing a high-quality reference genome for a parasitic bivalve with doubly uniparental inheritance (Bivalvia: Unionida).</title>
        <authorList>
            <person name="Smith C.H."/>
        </authorList>
    </citation>
    <scope>NUCLEOTIDE SEQUENCE</scope>
    <source>
        <strain evidence="1">CHS0354</strain>
        <tissue evidence="1">Mantle</tissue>
    </source>
</reference>